<dbReference type="STRING" id="2512241.A0A553HQ84"/>
<dbReference type="Proteomes" id="UP000319160">
    <property type="component" value="Unassembled WGS sequence"/>
</dbReference>
<evidence type="ECO:0000313" key="4">
    <source>
        <dbReference type="Proteomes" id="UP000319160"/>
    </source>
</evidence>
<gene>
    <name evidence="3" type="ORF">FHL15_009016</name>
</gene>
<dbReference type="OrthoDB" id="5339038at2759"/>
<proteinExistence type="predicted"/>
<dbReference type="PANTHER" id="PTHR38795">
    <property type="entry name" value="DUF6604 DOMAIN-CONTAINING PROTEIN"/>
    <property type="match status" value="1"/>
</dbReference>
<dbReference type="PANTHER" id="PTHR38795:SF1">
    <property type="entry name" value="DUF6604 DOMAIN-CONTAINING PROTEIN"/>
    <property type="match status" value="1"/>
</dbReference>
<feature type="domain" description="DUF6604" evidence="2">
    <location>
        <begin position="172"/>
        <end position="465"/>
    </location>
</feature>
<sequence length="1166" mass="132650">MSSSSWTAYSGELTSLEIPLEKVGWTDDLENETYTITTTQTQNRIKTPVDSHILRLVTYAGSLEIEALDLFSGITLDIGINPISIGWKCIRMRKDEPESGWNHYGLLIRPVNIDAVYRETGVGVLLASLSLPRLDKYRDISSQLSPLTDSRKSRSSRPYNEAAMVSLNPYLAYKRDTSRLIFWIVKASNAIIASSASLPDDVPKTPNTNGQVTVSSLVSLSKLIAKHIKPIPPVILSLLDSVINARTATYEAFLQLVANKSDPEIERSNVSHKYFIDALVEAFEFLGGIAWAEKYRMESPSSTDQADLDQVLFTNQFAVLRIDGDTVLPNKATSDDESDLEPQQDQASQRRQQQQKKSFGKGKKGKGKNSNKKKKNKKKQDHETAATETLNDIPVESYRIIQDEDGVITDYLIAVYVLVKEWVELRAYLQRLWRDVAYNGLNSAVAGALSNMAINMVERSAAAMFVDFPGHDSYEIIMNTITRGDPDKAQGMFCLALHRISPDQSSSTKVQEAAVDIKEQFLIYAYRDLIDFITDFQKTRSGKPTKRMANEINNWNPNLDLQRASETERRKWRRSYTINWLYDLVNVFSSIVVQRNSMRGENHELESVDWSTAGPWDEHRRLFGLNEFAGVITHLAMQKQGSDIRHKLLSHHIFQLQCIVDSFTISRGWSLNGLKGHVLRAPPRGFRPRRDVDLFLDRENKRPGSGFLQAVDVLKQMFQKDGIPNGDFNLYEANYILLEGVQYDFINWLGESKYMAGLTDIPPSRFSGTNSNGLWEYSPFLCGVGLEEGLREAYRYSFLVLDTLPEPVLLVHLHNMLVQKGYITEPVGLYGSFEELFPKAFFIDGKVPTSNFGRALQAKVAESQSRRFRPHRTFNIKELKINKFFKAKNYLIACYEAGWNPDRIPDSDIPMPSVLGAYRLSRTKHIADPITGEKRMDDTDLVNRARARGISEQDLMGLSTVIPQNIRGEQSISDAVREDVVPKGYTIGNLPEPGSKSGNRDLSGPDLLDLLKVDVINDICGDVPLSSLNYVWTMARFMMQFRQFETELNKLRNPLYVRAYETDQTMQKHKRVNLTYLALHLQDDECLRVMAREFQNPRAGFMNHIYWEDLQSTGLSEERARSNGRDDEFGDQTERDGMLMFDGCDQAIVQEMERKAWKKRSKFREI</sequence>
<feature type="compositionally biased region" description="Basic residues" evidence="1">
    <location>
        <begin position="358"/>
        <end position="379"/>
    </location>
</feature>
<protein>
    <recommendedName>
        <fullName evidence="2">DUF6604 domain-containing protein</fullName>
    </recommendedName>
</protein>
<reference evidence="4" key="1">
    <citation type="submission" date="2019-06" db="EMBL/GenBank/DDBJ databases">
        <title>Draft genome sequence of the griseofulvin-producing fungus Xylaria cubensis strain G536.</title>
        <authorList>
            <person name="Mead M.E."/>
            <person name="Raja H.A."/>
            <person name="Steenwyk J.L."/>
            <person name="Knowles S.L."/>
            <person name="Oberlies N.H."/>
            <person name="Rokas A."/>
        </authorList>
    </citation>
    <scope>NUCLEOTIDE SEQUENCE [LARGE SCALE GENOMIC DNA]</scope>
    <source>
        <strain evidence="4">G536</strain>
    </source>
</reference>
<dbReference type="AlphaFoldDB" id="A0A553HQ84"/>
<dbReference type="InterPro" id="IPR016864">
    <property type="entry name" value="UCP028035"/>
</dbReference>
<dbReference type="EMBL" id="VFLP01000059">
    <property type="protein sequence ID" value="TRX90097.1"/>
    <property type="molecule type" value="Genomic_DNA"/>
</dbReference>
<keyword evidence="4" id="KW-1185">Reference proteome</keyword>
<comment type="caution">
    <text evidence="3">The sequence shown here is derived from an EMBL/GenBank/DDBJ whole genome shotgun (WGS) entry which is preliminary data.</text>
</comment>
<organism evidence="3 4">
    <name type="scientific">Xylaria flabelliformis</name>
    <dbReference type="NCBI Taxonomy" id="2512241"/>
    <lineage>
        <taxon>Eukaryota</taxon>
        <taxon>Fungi</taxon>
        <taxon>Dikarya</taxon>
        <taxon>Ascomycota</taxon>
        <taxon>Pezizomycotina</taxon>
        <taxon>Sordariomycetes</taxon>
        <taxon>Xylariomycetidae</taxon>
        <taxon>Xylariales</taxon>
        <taxon>Xylariaceae</taxon>
        <taxon>Xylaria</taxon>
    </lineage>
</organism>
<name>A0A553HQ84_9PEZI</name>
<dbReference type="InterPro" id="IPR046539">
    <property type="entry name" value="DUF6604"/>
</dbReference>
<accession>A0A553HQ84</accession>
<dbReference type="PIRSF" id="PIRSF028035">
    <property type="entry name" value="UCP028035"/>
    <property type="match status" value="1"/>
</dbReference>
<feature type="region of interest" description="Disordered" evidence="1">
    <location>
        <begin position="328"/>
        <end position="388"/>
    </location>
</feature>
<evidence type="ECO:0000259" key="2">
    <source>
        <dbReference type="Pfam" id="PF20253"/>
    </source>
</evidence>
<dbReference type="Pfam" id="PF20253">
    <property type="entry name" value="DUF6604"/>
    <property type="match status" value="1"/>
</dbReference>
<evidence type="ECO:0000313" key="3">
    <source>
        <dbReference type="EMBL" id="TRX90097.1"/>
    </source>
</evidence>
<evidence type="ECO:0000256" key="1">
    <source>
        <dbReference type="SAM" id="MobiDB-lite"/>
    </source>
</evidence>